<dbReference type="PANTHER" id="PTHR47894:SF1">
    <property type="entry name" value="HTH-TYPE TRANSCRIPTIONAL REGULATOR VQSM"/>
    <property type="match status" value="1"/>
</dbReference>
<dbReference type="Gene3D" id="1.10.10.60">
    <property type="entry name" value="Homeodomain-like"/>
    <property type="match status" value="1"/>
</dbReference>
<gene>
    <name evidence="5" type="ordered locus">Hoch_6019</name>
</gene>
<dbReference type="InterPro" id="IPR032687">
    <property type="entry name" value="AraC-type_N"/>
</dbReference>
<dbReference type="Pfam" id="PF12625">
    <property type="entry name" value="Arabinose_bd"/>
    <property type="match status" value="1"/>
</dbReference>
<dbReference type="GO" id="GO:0005829">
    <property type="term" value="C:cytosol"/>
    <property type="evidence" value="ECO:0007669"/>
    <property type="project" value="TreeGrafter"/>
</dbReference>
<dbReference type="eggNOG" id="COG2207">
    <property type="taxonomic scope" value="Bacteria"/>
</dbReference>
<protein>
    <submittedName>
        <fullName evidence="5">Transcriptional regulator, Fis family</fullName>
    </submittedName>
</protein>
<dbReference type="SUPFAM" id="SSF46689">
    <property type="entry name" value="Homeodomain-like"/>
    <property type="match status" value="2"/>
</dbReference>
<accession>D0LJY7</accession>
<dbReference type="STRING" id="502025.Hoch_6019"/>
<dbReference type="Proteomes" id="UP000001880">
    <property type="component" value="Chromosome"/>
</dbReference>
<keyword evidence="1" id="KW-0805">Transcription regulation</keyword>
<dbReference type="SMART" id="SM00342">
    <property type="entry name" value="HTH_ARAC"/>
    <property type="match status" value="1"/>
</dbReference>
<dbReference type="PRINTS" id="PR01590">
    <property type="entry name" value="HTHFIS"/>
</dbReference>
<dbReference type="EMBL" id="CP001804">
    <property type="protein sequence ID" value="ACY18494.1"/>
    <property type="molecule type" value="Genomic_DNA"/>
</dbReference>
<evidence type="ECO:0000259" key="4">
    <source>
        <dbReference type="PROSITE" id="PS01124"/>
    </source>
</evidence>
<feature type="domain" description="HTH araC/xylS-type" evidence="4">
    <location>
        <begin position="232"/>
        <end position="330"/>
    </location>
</feature>
<keyword evidence="2" id="KW-0238">DNA-binding</keyword>
<dbReference type="PROSITE" id="PS01124">
    <property type="entry name" value="HTH_ARAC_FAMILY_2"/>
    <property type="match status" value="1"/>
</dbReference>
<dbReference type="HOGENOM" id="CLU_047522_1_1_7"/>
<dbReference type="InterPro" id="IPR002197">
    <property type="entry name" value="HTH_Fis"/>
</dbReference>
<reference evidence="5 6" key="1">
    <citation type="journal article" date="2010" name="Stand. Genomic Sci.">
        <title>Complete genome sequence of Haliangium ochraceum type strain (SMP-2).</title>
        <authorList>
            <consortium name="US DOE Joint Genome Institute (JGI-PGF)"/>
            <person name="Ivanova N."/>
            <person name="Daum C."/>
            <person name="Lang E."/>
            <person name="Abt B."/>
            <person name="Kopitz M."/>
            <person name="Saunders E."/>
            <person name="Lapidus A."/>
            <person name="Lucas S."/>
            <person name="Glavina Del Rio T."/>
            <person name="Nolan M."/>
            <person name="Tice H."/>
            <person name="Copeland A."/>
            <person name="Cheng J.F."/>
            <person name="Chen F."/>
            <person name="Bruce D."/>
            <person name="Goodwin L."/>
            <person name="Pitluck S."/>
            <person name="Mavromatis K."/>
            <person name="Pati A."/>
            <person name="Mikhailova N."/>
            <person name="Chen A."/>
            <person name="Palaniappan K."/>
            <person name="Land M."/>
            <person name="Hauser L."/>
            <person name="Chang Y.J."/>
            <person name="Jeffries C.D."/>
            <person name="Detter J.C."/>
            <person name="Brettin T."/>
            <person name="Rohde M."/>
            <person name="Goker M."/>
            <person name="Bristow J."/>
            <person name="Markowitz V."/>
            <person name="Eisen J.A."/>
            <person name="Hugenholtz P."/>
            <person name="Kyrpides N.C."/>
            <person name="Klenk H.P."/>
        </authorList>
    </citation>
    <scope>NUCLEOTIDE SEQUENCE [LARGE SCALE GENOMIC DNA]</scope>
    <source>
        <strain evidence="6">DSM 14365 / CIP 107738 / JCM 11303 / AJ 13395 / SMP-2</strain>
    </source>
</reference>
<proteinExistence type="predicted"/>
<keyword evidence="6" id="KW-1185">Reference proteome</keyword>
<dbReference type="GO" id="GO:0000976">
    <property type="term" value="F:transcription cis-regulatory region binding"/>
    <property type="evidence" value="ECO:0007669"/>
    <property type="project" value="TreeGrafter"/>
</dbReference>
<evidence type="ECO:0000256" key="2">
    <source>
        <dbReference type="ARBA" id="ARBA00023125"/>
    </source>
</evidence>
<evidence type="ECO:0000256" key="3">
    <source>
        <dbReference type="ARBA" id="ARBA00023163"/>
    </source>
</evidence>
<dbReference type="Pfam" id="PF12833">
    <property type="entry name" value="HTH_18"/>
    <property type="match status" value="1"/>
</dbReference>
<evidence type="ECO:0000313" key="5">
    <source>
        <dbReference type="EMBL" id="ACY18494.1"/>
    </source>
</evidence>
<organism evidence="5 6">
    <name type="scientific">Haliangium ochraceum (strain DSM 14365 / JCM 11303 / SMP-2)</name>
    <dbReference type="NCBI Taxonomy" id="502025"/>
    <lineage>
        <taxon>Bacteria</taxon>
        <taxon>Pseudomonadati</taxon>
        <taxon>Myxococcota</taxon>
        <taxon>Polyangia</taxon>
        <taxon>Haliangiales</taxon>
        <taxon>Kofleriaceae</taxon>
        <taxon>Haliangium</taxon>
    </lineage>
</organism>
<dbReference type="AlphaFoldDB" id="D0LJY7"/>
<evidence type="ECO:0000256" key="1">
    <source>
        <dbReference type="ARBA" id="ARBA00023015"/>
    </source>
</evidence>
<dbReference type="GO" id="GO:0003700">
    <property type="term" value="F:DNA-binding transcription factor activity"/>
    <property type="evidence" value="ECO:0007669"/>
    <property type="project" value="InterPro"/>
</dbReference>
<keyword evidence="3" id="KW-0804">Transcription</keyword>
<dbReference type="KEGG" id="hoh:Hoch_6019"/>
<evidence type="ECO:0000313" key="6">
    <source>
        <dbReference type="Proteomes" id="UP000001880"/>
    </source>
</evidence>
<sequence>MPIEGTVLSGIANMLLEEASRRELDDSELARAADIDPAALKGRDARVMWRQEMELWQALERALGSEELGLDLLQEISPAPFGVVGYLAMTSPNLRRGLEVTTEFHSVLKDVVSSRVLRGPERLTLTTEAVTGAPRSYTDFHIGVNVVLPLRWAGENGVPLRVGLGISKPNDSRRYEQLFRCPVVFDQPFNFVEFDAERAEMPMQHSQPELAEYFTSMAHEHQRKRPPSVFRRSLSEALQAALNAGDPRVSEVARRLGMSARTLQRRLTEHGLNFQQMLDETRNSEALHLLHGTELSISEISARLGYADTKSFRRAFRRWTGAAPSSARAAPRANISDRRAILRTRPGQGLPRRQVLPALEHLRGG</sequence>
<dbReference type="InterPro" id="IPR018060">
    <property type="entry name" value="HTH_AraC"/>
</dbReference>
<dbReference type="InterPro" id="IPR009057">
    <property type="entry name" value="Homeodomain-like_sf"/>
</dbReference>
<dbReference type="PANTHER" id="PTHR47894">
    <property type="entry name" value="HTH-TYPE TRANSCRIPTIONAL REGULATOR GADX"/>
    <property type="match status" value="1"/>
</dbReference>
<name>D0LJY7_HALO1</name>